<dbReference type="SUPFAM" id="SSF53474">
    <property type="entry name" value="alpha/beta-Hydrolases"/>
    <property type="match status" value="1"/>
</dbReference>
<dbReference type="PANTHER" id="PTHR43194:SF2">
    <property type="entry name" value="PEROXISOMAL MEMBRANE PROTEIN LPX1"/>
    <property type="match status" value="1"/>
</dbReference>
<dbReference type="AlphaFoldDB" id="A0A7S3VIV3"/>
<dbReference type="PRINTS" id="PR00111">
    <property type="entry name" value="ABHYDROLASE"/>
</dbReference>
<gene>
    <name evidence="2" type="ORF">DTER00134_LOCUS4298</name>
</gene>
<evidence type="ECO:0000259" key="1">
    <source>
        <dbReference type="Pfam" id="PF12697"/>
    </source>
</evidence>
<protein>
    <recommendedName>
        <fullName evidence="1">AB hydrolase-1 domain-containing protein</fullName>
    </recommendedName>
</protein>
<dbReference type="Gene3D" id="3.40.50.1820">
    <property type="entry name" value="alpha/beta hydrolase"/>
    <property type="match status" value="1"/>
</dbReference>
<dbReference type="InterPro" id="IPR000073">
    <property type="entry name" value="AB_hydrolase_1"/>
</dbReference>
<dbReference type="InterPro" id="IPR050228">
    <property type="entry name" value="Carboxylesterase_BioH"/>
</dbReference>
<dbReference type="EMBL" id="HBIP01007952">
    <property type="protein sequence ID" value="CAE0489228.1"/>
    <property type="molecule type" value="Transcribed_RNA"/>
</dbReference>
<accession>A0A7S3VIV3</accession>
<evidence type="ECO:0000313" key="2">
    <source>
        <dbReference type="EMBL" id="CAE0489228.1"/>
    </source>
</evidence>
<feature type="domain" description="AB hydrolase-1" evidence="1">
    <location>
        <begin position="102"/>
        <end position="302"/>
    </location>
</feature>
<dbReference type="PANTHER" id="PTHR43194">
    <property type="entry name" value="HYDROLASE ALPHA/BETA FOLD FAMILY"/>
    <property type="match status" value="1"/>
</dbReference>
<proteinExistence type="predicted"/>
<sequence>MHTCSHIRAILLYLPNPLGTASGSRSCTLPSFRRLRQNRRQYKVRAQTEQAEEVDPITGMPVPKFAATNPESGLKVKVGNMQWAYRQSEVPSGKSDPYKPAVLLLHGIGSSSFCWRNTLGLLGADGYEAYAPDFPGHGDSDKPSKNTFGYTEEEFVAGLDGFVEAVGIKKPMALVVQGYVLSQYGLLWAAQNEDKVARLMILNTPLSLGSKLRPDLAAFKNPIPFLRPKSFDGALFNADGLAYVMEGKVAAAYARPYQDPAALEALSTTLEKLDFQKLLNKVDDMYGSWKQPSIVVFGSSDPFLKVNSAFEFLDTKRTNMKVIGQKAKMGAMPQEDYAEAVHGTMIPFLEGATDVWVSGKMMKMTNKGGVEVD</sequence>
<organism evidence="2">
    <name type="scientific">Dunaliella tertiolecta</name>
    <name type="common">Green alga</name>
    <dbReference type="NCBI Taxonomy" id="3047"/>
    <lineage>
        <taxon>Eukaryota</taxon>
        <taxon>Viridiplantae</taxon>
        <taxon>Chlorophyta</taxon>
        <taxon>core chlorophytes</taxon>
        <taxon>Chlorophyceae</taxon>
        <taxon>CS clade</taxon>
        <taxon>Chlamydomonadales</taxon>
        <taxon>Dunaliellaceae</taxon>
        <taxon>Dunaliella</taxon>
    </lineage>
</organism>
<name>A0A7S3VIV3_DUNTE</name>
<reference evidence="2" key="1">
    <citation type="submission" date="2021-01" db="EMBL/GenBank/DDBJ databases">
        <authorList>
            <person name="Corre E."/>
            <person name="Pelletier E."/>
            <person name="Niang G."/>
            <person name="Scheremetjew M."/>
            <person name="Finn R."/>
            <person name="Kale V."/>
            <person name="Holt S."/>
            <person name="Cochrane G."/>
            <person name="Meng A."/>
            <person name="Brown T."/>
            <person name="Cohen L."/>
        </authorList>
    </citation>
    <scope>NUCLEOTIDE SEQUENCE</scope>
    <source>
        <strain evidence="2">CCMP1320</strain>
    </source>
</reference>
<dbReference type="InterPro" id="IPR029058">
    <property type="entry name" value="AB_hydrolase_fold"/>
</dbReference>
<dbReference type="Pfam" id="PF12697">
    <property type="entry name" value="Abhydrolase_6"/>
    <property type="match status" value="1"/>
</dbReference>